<reference evidence="2 3" key="1">
    <citation type="submission" date="2020-12" db="EMBL/GenBank/DDBJ databases">
        <title>Whole genome sequences of gut porcine anaerobes.</title>
        <authorList>
            <person name="Kubasova T."/>
            <person name="Jahodarova E."/>
            <person name="Rychlik I."/>
        </authorList>
    </citation>
    <scope>NUCLEOTIDE SEQUENCE [LARGE SCALE GENOMIC DNA]</scope>
    <source>
        <strain evidence="2 3">An925</strain>
    </source>
</reference>
<evidence type="ECO:0000313" key="2">
    <source>
        <dbReference type="EMBL" id="MCF2564896.1"/>
    </source>
</evidence>
<sequence length="256" mass="29923">MEKKNVVIDDFDFSMIADFFKRVDRQGPGGDWETRLATSMIPDFKRKIRIADIGCGKGIQTFVLADEYDAEIDAVDILPEMLENIEMESRSRNMEENIHPVQASMDALPFRKKYYDLIWAEGSIFIIGYEKGLSYWREFLKPDGFVAVTECSWLGNKRPENMKWILDNLPEIDSIEHKIHQMAEGGYEPYAHFILPETCWTKNYYEPMQPAMEAFLKDHPGDSKAQAFIDRLKEEIAYYKENKDCFGYVFYIGRKV</sequence>
<protein>
    <submittedName>
        <fullName evidence="2">Class I SAM-dependent methyltransferase</fullName>
    </submittedName>
</protein>
<feature type="domain" description="Methyltransferase" evidence="1">
    <location>
        <begin position="50"/>
        <end position="144"/>
    </location>
</feature>
<dbReference type="InterPro" id="IPR041698">
    <property type="entry name" value="Methyltransf_25"/>
</dbReference>
<proteinExistence type="predicted"/>
<dbReference type="Pfam" id="PF13649">
    <property type="entry name" value="Methyltransf_25"/>
    <property type="match status" value="1"/>
</dbReference>
<name>A0ABS9CIF9_9BACT</name>
<accession>A0ABS9CIF9</accession>
<dbReference type="SUPFAM" id="SSF53335">
    <property type="entry name" value="S-adenosyl-L-methionine-dependent methyltransferases"/>
    <property type="match status" value="1"/>
</dbReference>
<keyword evidence="3" id="KW-1185">Reference proteome</keyword>
<keyword evidence="2" id="KW-0808">Transferase</keyword>
<dbReference type="Proteomes" id="UP001200470">
    <property type="component" value="Unassembled WGS sequence"/>
</dbReference>
<organism evidence="2 3">
    <name type="scientific">Xylanibacter brevis</name>
    <dbReference type="NCBI Taxonomy" id="83231"/>
    <lineage>
        <taxon>Bacteria</taxon>
        <taxon>Pseudomonadati</taxon>
        <taxon>Bacteroidota</taxon>
        <taxon>Bacteroidia</taxon>
        <taxon>Bacteroidales</taxon>
        <taxon>Prevotellaceae</taxon>
        <taxon>Xylanibacter</taxon>
    </lineage>
</organism>
<evidence type="ECO:0000313" key="3">
    <source>
        <dbReference type="Proteomes" id="UP001200470"/>
    </source>
</evidence>
<keyword evidence="2" id="KW-0489">Methyltransferase</keyword>
<dbReference type="InterPro" id="IPR029063">
    <property type="entry name" value="SAM-dependent_MTases_sf"/>
</dbReference>
<dbReference type="GO" id="GO:0032259">
    <property type="term" value="P:methylation"/>
    <property type="evidence" value="ECO:0007669"/>
    <property type="project" value="UniProtKB-KW"/>
</dbReference>
<dbReference type="PANTHER" id="PTHR43591">
    <property type="entry name" value="METHYLTRANSFERASE"/>
    <property type="match status" value="1"/>
</dbReference>
<dbReference type="GO" id="GO:0008168">
    <property type="term" value="F:methyltransferase activity"/>
    <property type="evidence" value="ECO:0007669"/>
    <property type="project" value="UniProtKB-KW"/>
</dbReference>
<dbReference type="CDD" id="cd02440">
    <property type="entry name" value="AdoMet_MTases"/>
    <property type="match status" value="1"/>
</dbReference>
<dbReference type="EMBL" id="JADYTN010000065">
    <property type="protein sequence ID" value="MCF2564896.1"/>
    <property type="molecule type" value="Genomic_DNA"/>
</dbReference>
<dbReference type="RefSeq" id="WP_301638742.1">
    <property type="nucleotide sequence ID" value="NZ_JADYTN010000065.1"/>
</dbReference>
<gene>
    <name evidence="2" type="ORF">I6E12_12410</name>
</gene>
<comment type="caution">
    <text evidence="2">The sequence shown here is derived from an EMBL/GenBank/DDBJ whole genome shotgun (WGS) entry which is preliminary data.</text>
</comment>
<evidence type="ECO:0000259" key="1">
    <source>
        <dbReference type="Pfam" id="PF13649"/>
    </source>
</evidence>
<dbReference type="Gene3D" id="3.40.50.150">
    <property type="entry name" value="Vaccinia Virus protein VP39"/>
    <property type="match status" value="1"/>
</dbReference>